<dbReference type="Proteomes" id="UP001210261">
    <property type="component" value="Unassembled WGS sequence"/>
</dbReference>
<evidence type="ECO:0000313" key="1">
    <source>
        <dbReference type="EMBL" id="MDA3968514.1"/>
    </source>
</evidence>
<accession>A0ABT4VCU3</accession>
<dbReference type="EMBL" id="JAQHXR010000001">
    <property type="protein sequence ID" value="MDA3968514.1"/>
    <property type="molecule type" value="Genomic_DNA"/>
</dbReference>
<dbReference type="RefSeq" id="WP_271020800.1">
    <property type="nucleotide sequence ID" value="NZ_JAQHXR010000001.1"/>
</dbReference>
<sequence>MLSLILLVHATMAMEVCSLKVKPEAGLMVGLTKADIEASYGSASASESASENFYGGYGRVWLGSVNSRFVVAPQIKYMKYSSFSDANIQFGALVGYNTSFGLTPYVGASYSIFIWRL</sequence>
<evidence type="ECO:0000313" key="2">
    <source>
        <dbReference type="Proteomes" id="UP001210261"/>
    </source>
</evidence>
<name>A0ABT4VCU3_9HELI</name>
<reference evidence="1 2" key="1">
    <citation type="submission" date="2023-01" db="EMBL/GenBank/DDBJ databases">
        <title>Description of Helicobacter ibis sp. nov. isolated from faecal droppings of black-faced ibis (Theristicus melanopis).</title>
        <authorList>
            <person name="Lopez-Cantillo M."/>
            <person name="Vidal-Veuthey B."/>
            <person name="Mella A."/>
            <person name="De La Haba R."/>
            <person name="Collado L."/>
        </authorList>
    </citation>
    <scope>NUCLEOTIDE SEQUENCE [LARGE SCALE GENOMIC DNA]</scope>
    <source>
        <strain evidence="1 2">A82</strain>
    </source>
</reference>
<keyword evidence="2" id="KW-1185">Reference proteome</keyword>
<organism evidence="1 2">
    <name type="scientific">Helicobacter ibis</name>
    <dbReference type="NCBI Taxonomy" id="2962633"/>
    <lineage>
        <taxon>Bacteria</taxon>
        <taxon>Pseudomonadati</taxon>
        <taxon>Campylobacterota</taxon>
        <taxon>Epsilonproteobacteria</taxon>
        <taxon>Campylobacterales</taxon>
        <taxon>Helicobacteraceae</taxon>
        <taxon>Helicobacter</taxon>
    </lineage>
</organism>
<protein>
    <submittedName>
        <fullName evidence="1">Uncharacterized protein</fullName>
    </submittedName>
</protein>
<proteinExistence type="predicted"/>
<comment type="caution">
    <text evidence="1">The sequence shown here is derived from an EMBL/GenBank/DDBJ whole genome shotgun (WGS) entry which is preliminary data.</text>
</comment>
<gene>
    <name evidence="1" type="ORF">PF021_02370</name>
</gene>